<dbReference type="RefSeq" id="WP_101534931.1">
    <property type="nucleotide sequence ID" value="NZ_JBFHIU010000060.1"/>
</dbReference>
<evidence type="ECO:0000256" key="3">
    <source>
        <dbReference type="ARBA" id="ARBA00022801"/>
    </source>
</evidence>
<dbReference type="InterPro" id="IPR036196">
    <property type="entry name" value="Ptyr_pPase_sf"/>
</dbReference>
<evidence type="ECO:0000256" key="1">
    <source>
        <dbReference type="ARBA" id="ARBA00011063"/>
    </source>
</evidence>
<gene>
    <name evidence="7" type="ORF">C0081_15665</name>
</gene>
<dbReference type="PANTHER" id="PTHR11717:SF7">
    <property type="entry name" value="LOW MOLECULAR WEIGHT PHOSPHOTYROSINE PROTEIN PHOSPHATASE"/>
    <property type="match status" value="1"/>
</dbReference>
<feature type="active site" description="Proton donor" evidence="5">
    <location>
        <position position="133"/>
    </location>
</feature>
<dbReference type="OrthoDB" id="9784339at2"/>
<reference evidence="7 8" key="1">
    <citation type="submission" date="2018-01" db="EMBL/GenBank/DDBJ databases">
        <title>The draft genome sequence of Cohaesibacter sp. H1304.</title>
        <authorList>
            <person name="Wang N.-N."/>
            <person name="Du Z.-J."/>
        </authorList>
    </citation>
    <scope>NUCLEOTIDE SEQUENCE [LARGE SCALE GENOMIC DNA]</scope>
    <source>
        <strain evidence="7 8">H1304</strain>
    </source>
</reference>
<proteinExistence type="inferred from homology"/>
<evidence type="ECO:0000259" key="6">
    <source>
        <dbReference type="SMART" id="SM00226"/>
    </source>
</evidence>
<name>A0A2N5XPP2_9HYPH</name>
<dbReference type="Pfam" id="PF01451">
    <property type="entry name" value="LMWPc"/>
    <property type="match status" value="1"/>
</dbReference>
<dbReference type="EMBL" id="PKUQ01000031">
    <property type="protein sequence ID" value="PLW76496.1"/>
    <property type="molecule type" value="Genomic_DNA"/>
</dbReference>
<keyword evidence="8" id="KW-1185">Reference proteome</keyword>
<dbReference type="CDD" id="cd16343">
    <property type="entry name" value="LMWPTP"/>
    <property type="match status" value="1"/>
</dbReference>
<keyword evidence="4" id="KW-0904">Protein phosphatase</keyword>
<evidence type="ECO:0000313" key="8">
    <source>
        <dbReference type="Proteomes" id="UP000234881"/>
    </source>
</evidence>
<protein>
    <recommendedName>
        <fullName evidence="2">protein-tyrosine-phosphatase</fullName>
        <ecNumber evidence="2">3.1.3.48</ecNumber>
    </recommendedName>
</protein>
<dbReference type="AlphaFoldDB" id="A0A2N5XPP2"/>
<evidence type="ECO:0000256" key="5">
    <source>
        <dbReference type="PIRSR" id="PIRSR617867-1"/>
    </source>
</evidence>
<dbReference type="InterPro" id="IPR017867">
    <property type="entry name" value="Tyr_phospatase_low_mol_wt"/>
</dbReference>
<feature type="domain" description="Phosphotyrosine protein phosphatase I" evidence="6">
    <location>
        <begin position="7"/>
        <end position="159"/>
    </location>
</feature>
<evidence type="ECO:0000256" key="4">
    <source>
        <dbReference type="ARBA" id="ARBA00022912"/>
    </source>
</evidence>
<dbReference type="PANTHER" id="PTHR11717">
    <property type="entry name" value="LOW MOLECULAR WEIGHT PROTEIN TYROSINE PHOSPHATASE"/>
    <property type="match status" value="1"/>
</dbReference>
<feature type="active site" description="Nucleophile" evidence="5">
    <location>
        <position position="13"/>
    </location>
</feature>
<evidence type="ECO:0000256" key="2">
    <source>
        <dbReference type="ARBA" id="ARBA00013064"/>
    </source>
</evidence>
<accession>A0A2N5XPP2</accession>
<dbReference type="InterPro" id="IPR050438">
    <property type="entry name" value="LMW_PTPase"/>
</dbReference>
<dbReference type="EC" id="3.1.3.48" evidence="2"/>
<dbReference type="SUPFAM" id="SSF52788">
    <property type="entry name" value="Phosphotyrosine protein phosphatases I"/>
    <property type="match status" value="1"/>
</dbReference>
<comment type="similarity">
    <text evidence="1">Belongs to the low molecular weight phosphotyrosine protein phosphatase family.</text>
</comment>
<dbReference type="SMART" id="SM00226">
    <property type="entry name" value="LMWPc"/>
    <property type="match status" value="1"/>
</dbReference>
<dbReference type="Proteomes" id="UP000234881">
    <property type="component" value="Unassembled WGS sequence"/>
</dbReference>
<dbReference type="PRINTS" id="PR00719">
    <property type="entry name" value="LMWPTPASE"/>
</dbReference>
<keyword evidence="3" id="KW-0378">Hydrolase</keyword>
<sequence>MKPVYPTSILFVCLGNICRSALAEGVMRHKVQQAGLDNRFLLDSCGTGAWHVGHPPDHRSIEVGRVHGVDLSDLSARKLCLDDFYAFDLILAMDRSNLADLRYLQPRDGTADLALYLDYCDLGPQLGFNEVPDPYYGGADGFEDIFQIIDRATDVLLQKYR</sequence>
<organism evidence="7 8">
    <name type="scientific">Cohaesibacter celericrescens</name>
    <dbReference type="NCBI Taxonomy" id="2067669"/>
    <lineage>
        <taxon>Bacteria</taxon>
        <taxon>Pseudomonadati</taxon>
        <taxon>Pseudomonadota</taxon>
        <taxon>Alphaproteobacteria</taxon>
        <taxon>Hyphomicrobiales</taxon>
        <taxon>Cohaesibacteraceae</taxon>
    </lineage>
</organism>
<feature type="active site" evidence="5">
    <location>
        <position position="19"/>
    </location>
</feature>
<comment type="caution">
    <text evidence="7">The sequence shown here is derived from an EMBL/GenBank/DDBJ whole genome shotgun (WGS) entry which is preliminary data.</text>
</comment>
<dbReference type="Gene3D" id="3.40.50.2300">
    <property type="match status" value="1"/>
</dbReference>
<evidence type="ECO:0000313" key="7">
    <source>
        <dbReference type="EMBL" id="PLW76496.1"/>
    </source>
</evidence>
<dbReference type="InterPro" id="IPR023485">
    <property type="entry name" value="Ptyr_pPase"/>
</dbReference>
<dbReference type="GO" id="GO:0004725">
    <property type="term" value="F:protein tyrosine phosphatase activity"/>
    <property type="evidence" value="ECO:0007669"/>
    <property type="project" value="UniProtKB-EC"/>
</dbReference>